<dbReference type="Gene3D" id="1.25.40.10">
    <property type="entry name" value="Tetratricopeptide repeat domain"/>
    <property type="match status" value="6"/>
</dbReference>
<dbReference type="InterPro" id="IPR002885">
    <property type="entry name" value="PPR_rpt"/>
</dbReference>
<feature type="transmembrane region" description="Helical" evidence="10">
    <location>
        <begin position="1038"/>
        <end position="1057"/>
    </location>
</feature>
<evidence type="ECO:0000313" key="11">
    <source>
        <dbReference type="EMBL" id="KAK4794688.1"/>
    </source>
</evidence>
<feature type="repeat" description="PPR" evidence="8">
    <location>
        <begin position="528"/>
        <end position="562"/>
    </location>
</feature>
<evidence type="ECO:0008006" key="13">
    <source>
        <dbReference type="Google" id="ProtNLM"/>
    </source>
</evidence>
<keyword evidence="5" id="KW-0677">Repeat</keyword>
<dbReference type="Pfam" id="PF04819">
    <property type="entry name" value="DUF716"/>
    <property type="match status" value="1"/>
</dbReference>
<dbReference type="EMBL" id="JAXQNO010000007">
    <property type="protein sequence ID" value="KAK4794688.1"/>
    <property type="molecule type" value="Genomic_DNA"/>
</dbReference>
<feature type="transmembrane region" description="Helical" evidence="10">
    <location>
        <begin position="844"/>
        <end position="870"/>
    </location>
</feature>
<feature type="repeat" description="PPR" evidence="8">
    <location>
        <begin position="458"/>
        <end position="492"/>
    </location>
</feature>
<organism evidence="11 12">
    <name type="scientific">Trapa natans</name>
    <name type="common">Water chestnut</name>
    <dbReference type="NCBI Taxonomy" id="22666"/>
    <lineage>
        <taxon>Eukaryota</taxon>
        <taxon>Viridiplantae</taxon>
        <taxon>Streptophyta</taxon>
        <taxon>Embryophyta</taxon>
        <taxon>Tracheophyta</taxon>
        <taxon>Spermatophyta</taxon>
        <taxon>Magnoliopsida</taxon>
        <taxon>eudicotyledons</taxon>
        <taxon>Gunneridae</taxon>
        <taxon>Pentapetalae</taxon>
        <taxon>rosids</taxon>
        <taxon>malvids</taxon>
        <taxon>Myrtales</taxon>
        <taxon>Lythraceae</taxon>
        <taxon>Trapa</taxon>
    </lineage>
</organism>
<dbReference type="SUPFAM" id="SSF48452">
    <property type="entry name" value="TPR-like"/>
    <property type="match status" value="1"/>
</dbReference>
<dbReference type="InterPro" id="IPR050667">
    <property type="entry name" value="PPR-containing_protein"/>
</dbReference>
<feature type="region of interest" description="Disordered" evidence="9">
    <location>
        <begin position="80"/>
        <end position="102"/>
    </location>
</feature>
<dbReference type="GO" id="GO:0016020">
    <property type="term" value="C:membrane"/>
    <property type="evidence" value="ECO:0007669"/>
    <property type="project" value="UniProtKB-SubCell"/>
</dbReference>
<evidence type="ECO:0000256" key="9">
    <source>
        <dbReference type="SAM" id="MobiDB-lite"/>
    </source>
</evidence>
<feature type="repeat" description="PPR" evidence="8">
    <location>
        <begin position="423"/>
        <end position="457"/>
    </location>
</feature>
<dbReference type="InterPro" id="IPR006904">
    <property type="entry name" value="DUF716"/>
</dbReference>
<evidence type="ECO:0000313" key="12">
    <source>
        <dbReference type="Proteomes" id="UP001346149"/>
    </source>
</evidence>
<feature type="transmembrane region" description="Helical" evidence="10">
    <location>
        <begin position="946"/>
        <end position="968"/>
    </location>
</feature>
<protein>
    <recommendedName>
        <fullName evidence="13">Pentatricopeptide repeat-containing protein</fullName>
    </recommendedName>
</protein>
<keyword evidence="4 10" id="KW-0812">Transmembrane</keyword>
<comment type="subcellular location">
    <subcellularLocation>
        <location evidence="1">Membrane</location>
        <topology evidence="1">Multi-pass membrane protein</topology>
    </subcellularLocation>
</comment>
<dbReference type="PANTHER" id="PTHR47939:SF13">
    <property type="entry name" value="OS03G0201400 PROTEIN"/>
    <property type="match status" value="1"/>
</dbReference>
<reference evidence="11 12" key="1">
    <citation type="journal article" date="2023" name="Hortic Res">
        <title>Pangenome of water caltrop reveals structural variations and asymmetric subgenome divergence after allopolyploidization.</title>
        <authorList>
            <person name="Zhang X."/>
            <person name="Chen Y."/>
            <person name="Wang L."/>
            <person name="Yuan Y."/>
            <person name="Fang M."/>
            <person name="Shi L."/>
            <person name="Lu R."/>
            <person name="Comes H.P."/>
            <person name="Ma Y."/>
            <person name="Chen Y."/>
            <person name="Huang G."/>
            <person name="Zhou Y."/>
            <person name="Zheng Z."/>
            <person name="Qiu Y."/>
        </authorList>
    </citation>
    <scope>NUCLEOTIDE SEQUENCE [LARGE SCALE GENOMIC DNA]</scope>
    <source>
        <strain evidence="11">F231</strain>
    </source>
</reference>
<dbReference type="Pfam" id="PF13041">
    <property type="entry name" value="PPR_2"/>
    <property type="match status" value="5"/>
</dbReference>
<evidence type="ECO:0000256" key="4">
    <source>
        <dbReference type="ARBA" id="ARBA00022692"/>
    </source>
</evidence>
<proteinExistence type="inferred from homology"/>
<evidence type="ECO:0000256" key="1">
    <source>
        <dbReference type="ARBA" id="ARBA00004141"/>
    </source>
</evidence>
<gene>
    <name evidence="11" type="ORF">SAY86_012682</name>
</gene>
<evidence type="ECO:0000256" key="6">
    <source>
        <dbReference type="ARBA" id="ARBA00022989"/>
    </source>
</evidence>
<accession>A0AAN7RDS0</accession>
<dbReference type="Pfam" id="PF12854">
    <property type="entry name" value="PPR_1"/>
    <property type="match status" value="1"/>
</dbReference>
<feature type="repeat" description="PPR" evidence="8">
    <location>
        <begin position="563"/>
        <end position="597"/>
    </location>
</feature>
<feature type="transmembrane region" description="Helical" evidence="10">
    <location>
        <begin position="890"/>
        <end position="909"/>
    </location>
</feature>
<dbReference type="InterPro" id="IPR011990">
    <property type="entry name" value="TPR-like_helical_dom_sf"/>
</dbReference>
<feature type="repeat" description="PPR" evidence="8">
    <location>
        <begin position="598"/>
        <end position="632"/>
    </location>
</feature>
<dbReference type="NCBIfam" id="TIGR00756">
    <property type="entry name" value="PPR"/>
    <property type="match status" value="12"/>
</dbReference>
<feature type="repeat" description="PPR" evidence="8">
    <location>
        <begin position="493"/>
        <end position="527"/>
    </location>
</feature>
<feature type="repeat" description="PPR" evidence="8">
    <location>
        <begin position="388"/>
        <end position="422"/>
    </location>
</feature>
<comment type="similarity">
    <text evidence="3">Belongs to the PPR family. P subfamily.</text>
</comment>
<feature type="transmembrane region" description="Helical" evidence="10">
    <location>
        <begin position="975"/>
        <end position="999"/>
    </location>
</feature>
<evidence type="ECO:0000256" key="10">
    <source>
        <dbReference type="SAM" id="Phobius"/>
    </source>
</evidence>
<feature type="repeat" description="PPR" evidence="8">
    <location>
        <begin position="668"/>
        <end position="702"/>
    </location>
</feature>
<feature type="compositionally biased region" description="Polar residues" evidence="9">
    <location>
        <begin position="82"/>
        <end position="92"/>
    </location>
</feature>
<evidence type="ECO:0000256" key="7">
    <source>
        <dbReference type="ARBA" id="ARBA00023136"/>
    </source>
</evidence>
<dbReference type="PANTHER" id="PTHR47939">
    <property type="entry name" value="MEMBRANE-ASSOCIATED SALT-INDUCIBLE PROTEIN-LIKE"/>
    <property type="match status" value="1"/>
</dbReference>
<feature type="repeat" description="PPR" evidence="8">
    <location>
        <begin position="703"/>
        <end position="737"/>
    </location>
</feature>
<comment type="similarity">
    <text evidence="2">Belongs to the TMEM45 family.</text>
</comment>
<evidence type="ECO:0000256" key="2">
    <source>
        <dbReference type="ARBA" id="ARBA00006948"/>
    </source>
</evidence>
<dbReference type="Proteomes" id="UP001346149">
    <property type="component" value="Unassembled WGS sequence"/>
</dbReference>
<feature type="repeat" description="PPR" evidence="8">
    <location>
        <begin position="353"/>
        <end position="387"/>
    </location>
</feature>
<keyword evidence="7 10" id="KW-0472">Membrane</keyword>
<evidence type="ECO:0000256" key="8">
    <source>
        <dbReference type="PROSITE-ProRule" id="PRU00708"/>
    </source>
</evidence>
<keyword evidence="12" id="KW-1185">Reference proteome</keyword>
<feature type="repeat" description="PPR" evidence="8">
    <location>
        <begin position="633"/>
        <end position="667"/>
    </location>
</feature>
<dbReference type="Pfam" id="PF01535">
    <property type="entry name" value="PPR"/>
    <property type="match status" value="2"/>
</dbReference>
<evidence type="ECO:0000256" key="5">
    <source>
        <dbReference type="ARBA" id="ARBA00022737"/>
    </source>
</evidence>
<feature type="transmembrane region" description="Helical" evidence="10">
    <location>
        <begin position="803"/>
        <end position="824"/>
    </location>
</feature>
<feature type="transmembrane region" description="Helical" evidence="10">
    <location>
        <begin position="916"/>
        <end position="934"/>
    </location>
</feature>
<feature type="repeat" description="PPR" evidence="8">
    <location>
        <begin position="283"/>
        <end position="317"/>
    </location>
</feature>
<evidence type="ECO:0000256" key="3">
    <source>
        <dbReference type="ARBA" id="ARBA00007626"/>
    </source>
</evidence>
<sequence>MMTCVLSCFKASPLSGFLMNIPSNMVATPLFLLSHSRDPDLQSQLLNSGVSLTHSEVEIRALICNGSISDSSCPNRRLLVSRPTTPWNSPETSGRRRSWAEQSPPVSGAVTLIPRYLFLLGRFLADMKPGNLHLTGPQNLKSLLPATTRRRHCFYHHSSSSAHIEIKTVPDEITLPAVLRWVRSSQWHFVEQLAAQLSPSLVSSTLSSLHKDPELALEFLSRIENQCVQDARTLCLGSAIASRITSPKPALQLLNRIVNSRTLQVKEIFNELTIHHTRLGSKSSILFDFLIRACCDLRRADEALQCFYMMKEKGLVPKIETCNSMLSLFLKLNKTGSAWVLYAEMFRLRINSTIYTYNIMINLLCKEGKLKRANEFILSMESLGIMPNVVTYNTLIQGYCLNRRIEGALLILNTMKRKGIEPDEYSYGPVITWMCKEGRLEEAYEFLNRMGKANLGPTAVAYNALIDGHCNKGELETALRYRDEMVKKGIKPTTSTFNLLIHAFFMEGKMGDADNLIKEMEDHGLFPDTITYNILINGYCRCGNASKAFKLQDEMLSKGIQPTRITYTSLIYVLGKLDRMKEADELFERVKRERIAPDTVMYNALIDGHCATGGMKRAFLILKEMHEMKVPPDEVTYNTLMQGLCRDGKVEQAYGLIDEMKKRGIKPDFVSYNTLISAYSKGGDMKDAFRTRDEMLSIGFNPTLHTYNALIQGLCKTGEGDRAEELLKEMVSKGITPNDSTYISLMEAMKNDDDIEEATSSPHIADFDLHWSMGEGELVEQAGNCSLGLHYYFRMRSTVELDYLPLIRIQLGFTLSIVGLWHLFNSAQAFFYNGRDNFRSRFSYPLNIPYIQFQCLDLILILSFSILAIVTQVLDLPIIRVELRLNNLELAFMFLHLLVFSGFALLSELNKTTEKISGVLGVLASSVFGQELFLHFHSTDHVGIEGQYHCLLQLIVLVSFLSAVTVTLSPTSFPASLLLAISVVFQGLWFMNMGFVLWVPELVPRGCALQTIEHGERTVTCSSRDAYLRAHALANLQFSWILFTVLVITASLCLKLASSSKGSTGKGSAIYQRLDSSTGQDHSMDI</sequence>
<keyword evidence="6 10" id="KW-1133">Transmembrane helix</keyword>
<dbReference type="PROSITE" id="PS51375">
    <property type="entry name" value="PPR"/>
    <property type="match status" value="12"/>
</dbReference>
<name>A0AAN7RDS0_TRANT</name>
<comment type="caution">
    <text evidence="11">The sequence shown here is derived from an EMBL/GenBank/DDBJ whole genome shotgun (WGS) entry which is preliminary data.</text>
</comment>
<dbReference type="AlphaFoldDB" id="A0AAN7RDS0"/>